<dbReference type="Gene3D" id="3.40.30.60">
    <property type="entry name" value="FHIPEP family, domain 1"/>
    <property type="match status" value="1"/>
</dbReference>
<evidence type="ECO:0000256" key="1">
    <source>
        <dbReference type="ARBA" id="ARBA00004651"/>
    </source>
</evidence>
<dbReference type="GO" id="GO:0005886">
    <property type="term" value="C:plasma membrane"/>
    <property type="evidence" value="ECO:0007669"/>
    <property type="project" value="UniProtKB-SubCell"/>
</dbReference>
<feature type="transmembrane region" description="Helical" evidence="7">
    <location>
        <begin position="27"/>
        <end position="45"/>
    </location>
</feature>
<protein>
    <recommendedName>
        <fullName evidence="7">Flagellar biosynthesis protein FlhA</fullName>
    </recommendedName>
</protein>
<dbReference type="EMBL" id="WEIO01000002">
    <property type="protein sequence ID" value="KAB7708067.1"/>
    <property type="molecule type" value="Genomic_DNA"/>
</dbReference>
<comment type="similarity">
    <text evidence="2 7">Belongs to the FHIPEP (flagella/HR/invasion proteins export pore) family.</text>
</comment>
<feature type="transmembrane region" description="Helical" evidence="7">
    <location>
        <begin position="52"/>
        <end position="72"/>
    </location>
</feature>
<feature type="transmembrane region" description="Helical" evidence="7">
    <location>
        <begin position="92"/>
        <end position="119"/>
    </location>
</feature>
<dbReference type="RefSeq" id="WP_152150053.1">
    <property type="nucleotide sequence ID" value="NZ_WEIO01000002.1"/>
</dbReference>
<dbReference type="InterPro" id="IPR001712">
    <property type="entry name" value="T3SS_FHIPEP"/>
</dbReference>
<dbReference type="Gene3D" id="1.10.8.540">
    <property type="entry name" value="FHIPEP family, domain 3"/>
    <property type="match status" value="1"/>
</dbReference>
<feature type="transmembrane region" description="Helical" evidence="7">
    <location>
        <begin position="5"/>
        <end position="21"/>
    </location>
</feature>
<evidence type="ECO:0000256" key="6">
    <source>
        <dbReference type="ARBA" id="ARBA00023136"/>
    </source>
</evidence>
<keyword evidence="3 7" id="KW-1003">Cell membrane</keyword>
<dbReference type="InterPro" id="IPR042196">
    <property type="entry name" value="FHIPEP_4"/>
</dbReference>
<dbReference type="InterPro" id="IPR006301">
    <property type="entry name" value="FlhA"/>
</dbReference>
<dbReference type="NCBIfam" id="TIGR01398">
    <property type="entry name" value="FlhA"/>
    <property type="match status" value="1"/>
</dbReference>
<evidence type="ECO:0000256" key="3">
    <source>
        <dbReference type="ARBA" id="ARBA00022475"/>
    </source>
</evidence>
<keyword evidence="6 7" id="KW-0472">Membrane</keyword>
<dbReference type="Gene3D" id="3.40.50.12790">
    <property type="entry name" value="FHIPEP family, domain 4"/>
    <property type="match status" value="1"/>
</dbReference>
<dbReference type="PIRSF" id="PIRSF005419">
    <property type="entry name" value="FlhA"/>
    <property type="match status" value="1"/>
</dbReference>
<sequence length="678" mass="73889">MKARDISVLLSVILIVAMLIVPLPSWLLSVLIIINISLALLVLLISMNMREALEFSVFPSLLLLLTLFRLGLNVSTTRSILSKGEAGGVVETFGTFVVGGNIIVGMVVFLILIIIQFVVITKGAERVSEVAARFTLDAMPGKQMSIDADLNAGMISESEARERREKVSRESDFYGAMDGATKFVKGDAIAGIIIVIINLIFGIIIGAVQQGLPMAEAAARYSLLTVGDGIVSQVPALLISTATGIVVTRAASKGNLGEDIMSQLLAFPVMLYVAAGTIFLLGVATPINDVLTIPIAGALALGGYMLQRTPKKEEVDVFEAEEEMETEELKSPESVVNLLNIDPIEFEFGYGLIPLADASQGGDLLDRVVMIRRQLAIELGLVIPVVRIRDNIQLQPNEYRVKIKGSVMASGDLLLDHYLAMSPGEDDDLIEGIDTVEPSFGLPAKWITEEMKEQAEILGYTVVDPPSVVSTHLTEVIKANAYELLGRQETQQLIDHLKESYPILVDEVTPSPLTVGEIQKVLAKLLKENISIRNLPVIFETLADFGKMSSDTDLLTEYVRQALARQITGQFTEEGEALKVITLSGQIEKLVADSVQQTEHGNFLSLDPMDSQRILEAVAAQVEQVSFMQQTPIILCSPAIRMYIRQLAERYFPQLPILSYNELEPSIEVQSVGVVSLD</sequence>
<dbReference type="GO" id="GO:0044780">
    <property type="term" value="P:bacterial-type flagellum assembly"/>
    <property type="evidence" value="ECO:0007669"/>
    <property type="project" value="InterPro"/>
</dbReference>
<keyword evidence="4 7" id="KW-0812">Transmembrane</keyword>
<accession>A0A6I1FI23</accession>
<dbReference type="Pfam" id="PF00771">
    <property type="entry name" value="FHIPEP"/>
    <property type="match status" value="1"/>
</dbReference>
<keyword evidence="8" id="KW-0969">Cilium</keyword>
<feature type="transmembrane region" description="Helical" evidence="7">
    <location>
        <begin position="264"/>
        <end position="284"/>
    </location>
</feature>
<dbReference type="InterPro" id="IPR042194">
    <property type="entry name" value="FHIPEP_1"/>
</dbReference>
<keyword evidence="7" id="KW-0813">Transport</keyword>
<keyword evidence="7" id="KW-0653">Protein transport</keyword>
<dbReference type="PANTHER" id="PTHR30161">
    <property type="entry name" value="FLAGELLAR EXPORT PROTEIN, MEMBRANE FLHA SUBUNIT-RELATED"/>
    <property type="match status" value="1"/>
</dbReference>
<reference evidence="8 9" key="1">
    <citation type="submission" date="2019-10" db="EMBL/GenBank/DDBJ databases">
        <title>Bacillus aerolatum sp. nov., isolated from bioaerosol of sport playgrounds.</title>
        <authorList>
            <person name="Chen P."/>
            <person name="Zhang G."/>
        </authorList>
    </citation>
    <scope>NUCLEOTIDE SEQUENCE [LARGE SCALE GENOMIC DNA]</scope>
    <source>
        <strain evidence="8 9">CX253</strain>
    </source>
</reference>
<keyword evidence="9" id="KW-1185">Reference proteome</keyword>
<comment type="subcellular location">
    <subcellularLocation>
        <location evidence="1 7">Cell membrane</location>
        <topology evidence="1 7">Multi-pass membrane protein</topology>
    </subcellularLocation>
</comment>
<evidence type="ECO:0000256" key="4">
    <source>
        <dbReference type="ARBA" id="ARBA00022692"/>
    </source>
</evidence>
<keyword evidence="8" id="KW-0282">Flagellum</keyword>
<dbReference type="GO" id="GO:0009306">
    <property type="term" value="P:protein secretion"/>
    <property type="evidence" value="ECO:0007669"/>
    <property type="project" value="InterPro"/>
</dbReference>
<dbReference type="InterPro" id="IPR042193">
    <property type="entry name" value="FHIPEP_3"/>
</dbReference>
<dbReference type="AlphaFoldDB" id="A0A6I1FI23"/>
<comment type="caution">
    <text evidence="8">The sequence shown here is derived from an EMBL/GenBank/DDBJ whole genome shotgun (WGS) entry which is preliminary data.</text>
</comment>
<dbReference type="PRINTS" id="PR00949">
    <property type="entry name" value="TYPE3IMAPROT"/>
</dbReference>
<feature type="transmembrane region" description="Helical" evidence="7">
    <location>
        <begin position="188"/>
        <end position="210"/>
    </location>
</feature>
<evidence type="ECO:0000256" key="2">
    <source>
        <dbReference type="ARBA" id="ARBA00008835"/>
    </source>
</evidence>
<proteinExistence type="inferred from homology"/>
<name>A0A6I1FI23_9BACI</name>
<dbReference type="PANTHER" id="PTHR30161:SF1">
    <property type="entry name" value="FLAGELLAR BIOSYNTHESIS PROTEIN FLHA-RELATED"/>
    <property type="match status" value="1"/>
</dbReference>
<keyword evidence="5 7" id="KW-1133">Transmembrane helix</keyword>
<comment type="function">
    <text evidence="7">Required for formation of the rod structure of the flagellar apparatus. Together with FliI and FliH, may constitute the export apparatus of flagellin.</text>
</comment>
<evidence type="ECO:0000313" key="8">
    <source>
        <dbReference type="EMBL" id="KAB7708067.1"/>
    </source>
</evidence>
<keyword evidence="7" id="KW-1006">Bacterial flagellum protein export</keyword>
<keyword evidence="7" id="KW-1005">Bacterial flagellum biogenesis</keyword>
<gene>
    <name evidence="7 8" type="primary">flhA</name>
    <name evidence="8" type="ORF">F9802_04980</name>
</gene>
<evidence type="ECO:0000256" key="5">
    <source>
        <dbReference type="ARBA" id="ARBA00022989"/>
    </source>
</evidence>
<keyword evidence="8" id="KW-0966">Cell projection</keyword>
<evidence type="ECO:0000313" key="9">
    <source>
        <dbReference type="Proteomes" id="UP000429595"/>
    </source>
</evidence>
<dbReference type="PROSITE" id="PS00994">
    <property type="entry name" value="FHIPEP"/>
    <property type="match status" value="1"/>
</dbReference>
<feature type="transmembrane region" description="Helical" evidence="7">
    <location>
        <begin position="230"/>
        <end position="252"/>
    </location>
</feature>
<dbReference type="Proteomes" id="UP000429595">
    <property type="component" value="Unassembled WGS sequence"/>
</dbReference>
<evidence type="ECO:0000256" key="7">
    <source>
        <dbReference type="RuleBase" id="RU364093"/>
    </source>
</evidence>
<organism evidence="8 9">
    <name type="scientific">Bacillus aerolatus</name>
    <dbReference type="NCBI Taxonomy" id="2653354"/>
    <lineage>
        <taxon>Bacteria</taxon>
        <taxon>Bacillati</taxon>
        <taxon>Bacillota</taxon>
        <taxon>Bacilli</taxon>
        <taxon>Bacillales</taxon>
        <taxon>Bacillaceae</taxon>
        <taxon>Bacillus</taxon>
    </lineage>
</organism>
<dbReference type="InterPro" id="IPR025505">
    <property type="entry name" value="FHIPEP_CS"/>
</dbReference>